<keyword evidence="8" id="KW-1185">Reference proteome</keyword>
<proteinExistence type="predicted"/>
<gene>
    <name evidence="7" type="ORF">BVER_04689c</name>
</gene>
<dbReference type="PATRIC" id="fig|242163.4.peg.7001"/>
<comment type="caution">
    <text evidence="7">The sequence shown here is derived from an EMBL/GenBank/DDBJ whole genome shotgun (WGS) entry which is preliminary data.</text>
</comment>
<evidence type="ECO:0000313" key="7">
    <source>
        <dbReference type="EMBL" id="KND59914.1"/>
    </source>
</evidence>
<sequence>MVISRIPRVGSDPLLPISEVAARSGVASSALRFYESRGLIASSREGSSRRYYPRSALRRIAFIVFAQRIGYTLEEIAQQLASLPKETLPTNKDWQRLSRDWKQRVVQKIAELEKLNMDLDHCIGCGCMSLKRCRLGNPDDRAGNAGPGARRWIDDTPAE</sequence>
<dbReference type="GO" id="GO:0051537">
    <property type="term" value="F:2 iron, 2 sulfur cluster binding"/>
    <property type="evidence" value="ECO:0007669"/>
    <property type="project" value="UniProtKB-KW"/>
</dbReference>
<keyword evidence="1" id="KW-0479">Metal-binding</keyword>
<dbReference type="InterPro" id="IPR000551">
    <property type="entry name" value="MerR-type_HTH_dom"/>
</dbReference>
<dbReference type="AlphaFoldDB" id="A0A0L0MD56"/>
<evidence type="ECO:0000256" key="1">
    <source>
        <dbReference type="ARBA" id="ARBA00022714"/>
    </source>
</evidence>
<evidence type="ECO:0000256" key="3">
    <source>
        <dbReference type="ARBA" id="ARBA00023014"/>
    </source>
</evidence>
<evidence type="ECO:0000256" key="5">
    <source>
        <dbReference type="SAM" id="MobiDB-lite"/>
    </source>
</evidence>
<dbReference type="PANTHER" id="PTHR30204">
    <property type="entry name" value="REDOX-CYCLING DRUG-SENSING TRANSCRIPTIONAL ACTIVATOR SOXR"/>
    <property type="match status" value="1"/>
</dbReference>
<evidence type="ECO:0000256" key="4">
    <source>
        <dbReference type="ARBA" id="ARBA00023125"/>
    </source>
</evidence>
<dbReference type="Gene3D" id="1.10.1660.10">
    <property type="match status" value="1"/>
</dbReference>
<dbReference type="GO" id="GO:0003700">
    <property type="term" value="F:DNA-binding transcription factor activity"/>
    <property type="evidence" value="ECO:0007669"/>
    <property type="project" value="InterPro"/>
</dbReference>
<dbReference type="PROSITE" id="PS00552">
    <property type="entry name" value="HTH_MERR_1"/>
    <property type="match status" value="1"/>
</dbReference>
<evidence type="ECO:0000256" key="2">
    <source>
        <dbReference type="ARBA" id="ARBA00023004"/>
    </source>
</evidence>
<keyword evidence="2" id="KW-0408">Iron</keyword>
<dbReference type="OrthoDB" id="9802944at2"/>
<dbReference type="GO" id="GO:0003677">
    <property type="term" value="F:DNA binding"/>
    <property type="evidence" value="ECO:0007669"/>
    <property type="project" value="UniProtKB-KW"/>
</dbReference>
<dbReference type="PRINTS" id="PR00040">
    <property type="entry name" value="HTHMERR"/>
</dbReference>
<dbReference type="InterPro" id="IPR047057">
    <property type="entry name" value="MerR_fam"/>
</dbReference>
<dbReference type="InterPro" id="IPR010211">
    <property type="entry name" value="Redox-sen_tscrpt-act_SoxR"/>
</dbReference>
<dbReference type="EMBL" id="LFJJ01000092">
    <property type="protein sequence ID" value="KND59914.1"/>
    <property type="molecule type" value="Genomic_DNA"/>
</dbReference>
<dbReference type="RefSeq" id="WP_050454208.1">
    <property type="nucleotide sequence ID" value="NZ_LFJJ01000092.1"/>
</dbReference>
<name>A0A0L0MD56_9BURK</name>
<dbReference type="SUPFAM" id="SSF46955">
    <property type="entry name" value="Putative DNA-binding domain"/>
    <property type="match status" value="1"/>
</dbReference>
<accession>A0A0L0MD56</accession>
<keyword evidence="3" id="KW-0411">Iron-sulfur</keyword>
<dbReference type="InterPro" id="IPR009061">
    <property type="entry name" value="DNA-bd_dom_put_sf"/>
</dbReference>
<dbReference type="PROSITE" id="PS50937">
    <property type="entry name" value="HTH_MERR_2"/>
    <property type="match status" value="1"/>
</dbReference>
<evidence type="ECO:0000313" key="8">
    <source>
        <dbReference type="Proteomes" id="UP000036959"/>
    </source>
</evidence>
<protein>
    <submittedName>
        <fullName evidence="7">Redox-sensitive transcriptional activator SoxR</fullName>
    </submittedName>
</protein>
<feature type="domain" description="HTH merR-type" evidence="6">
    <location>
        <begin position="14"/>
        <end position="82"/>
    </location>
</feature>
<organism evidence="7 8">
    <name type="scientific">Candidatus Burkholderia verschuerenii</name>
    <dbReference type="NCBI Taxonomy" id="242163"/>
    <lineage>
        <taxon>Bacteria</taxon>
        <taxon>Pseudomonadati</taxon>
        <taxon>Pseudomonadota</taxon>
        <taxon>Betaproteobacteria</taxon>
        <taxon>Burkholderiales</taxon>
        <taxon>Burkholderiaceae</taxon>
        <taxon>Burkholderia</taxon>
    </lineage>
</organism>
<evidence type="ECO:0000259" key="6">
    <source>
        <dbReference type="PROSITE" id="PS50937"/>
    </source>
</evidence>
<dbReference type="Pfam" id="PF13411">
    <property type="entry name" value="MerR_1"/>
    <property type="match status" value="1"/>
</dbReference>
<keyword evidence="4" id="KW-0238">DNA-binding</keyword>
<dbReference type="SMART" id="SM00422">
    <property type="entry name" value="HTH_MERR"/>
    <property type="match status" value="1"/>
</dbReference>
<dbReference type="Proteomes" id="UP000036959">
    <property type="component" value="Unassembled WGS sequence"/>
</dbReference>
<reference evidence="8" key="1">
    <citation type="submission" date="2015-06" db="EMBL/GenBank/DDBJ databases">
        <title>Comparative genomics of Burkholderia leaf nodule symbionts.</title>
        <authorList>
            <person name="Carlier A."/>
            <person name="Eberl L."/>
            <person name="Pinto-Carbo M."/>
        </authorList>
    </citation>
    <scope>NUCLEOTIDE SEQUENCE [LARGE SCALE GENOMIC DNA]</scope>
    <source>
        <strain evidence="8">UZHbot4</strain>
    </source>
</reference>
<dbReference type="NCBIfam" id="TIGR01950">
    <property type="entry name" value="SoxR"/>
    <property type="match status" value="1"/>
</dbReference>
<keyword evidence="1" id="KW-0001">2Fe-2S</keyword>
<feature type="region of interest" description="Disordered" evidence="5">
    <location>
        <begin position="138"/>
        <end position="159"/>
    </location>
</feature>
<dbReference type="PANTHER" id="PTHR30204:SF0">
    <property type="entry name" value="REDOX-SENSITIVE TRANSCRIPTIONAL ACTIVATOR SOXR"/>
    <property type="match status" value="1"/>
</dbReference>
<dbReference type="GO" id="GO:0006979">
    <property type="term" value="P:response to oxidative stress"/>
    <property type="evidence" value="ECO:0007669"/>
    <property type="project" value="InterPro"/>
</dbReference>